<evidence type="ECO:0000256" key="3">
    <source>
        <dbReference type="ARBA" id="ARBA00023082"/>
    </source>
</evidence>
<evidence type="ECO:0000259" key="6">
    <source>
        <dbReference type="Pfam" id="PF08281"/>
    </source>
</evidence>
<dbReference type="GO" id="GO:0003677">
    <property type="term" value="F:DNA binding"/>
    <property type="evidence" value="ECO:0007669"/>
    <property type="project" value="InterPro"/>
</dbReference>
<dbReference type="Gene3D" id="1.10.10.10">
    <property type="entry name" value="Winged helix-like DNA-binding domain superfamily/Winged helix DNA-binding domain"/>
    <property type="match status" value="1"/>
</dbReference>
<dbReference type="AlphaFoldDB" id="A0A1W6LQ44"/>
<dbReference type="SUPFAM" id="SSF88659">
    <property type="entry name" value="Sigma3 and sigma4 domains of RNA polymerase sigma factors"/>
    <property type="match status" value="1"/>
</dbReference>
<evidence type="ECO:0000259" key="5">
    <source>
        <dbReference type="Pfam" id="PF04542"/>
    </source>
</evidence>
<dbReference type="Gene3D" id="1.10.1740.10">
    <property type="match status" value="1"/>
</dbReference>
<reference evidence="8" key="1">
    <citation type="submission" date="2017-04" db="EMBL/GenBank/DDBJ databases">
        <title>Comparative genomics and description of representatives of a novel lineage of planctomycetes thriving in anoxic sediments.</title>
        <authorList>
            <person name="Spring S."/>
            <person name="Bunk B."/>
            <person name="Sproer C."/>
        </authorList>
    </citation>
    <scope>NUCLEOTIDE SEQUENCE [LARGE SCALE GENOMIC DNA]</scope>
    <source>
        <strain evidence="8">ST-PulAB-D4</strain>
    </source>
</reference>
<sequence>MKTECKKTSDDFLDLLIPNQVRIYAYILSMVRNYHDADDVLQDTVKTMFEKYEDSKPIDNFVAWGIQIAYFKILDFRKKKANTRVQYDQQLFDKFSDMVEQNQTKDEGMERLENCIRKLNSRSRKMVELRYYQDFKPRQISSLLGLSVTNVYKIMSRIHGKLLACLKAAPAD</sequence>
<dbReference type="InterPro" id="IPR013325">
    <property type="entry name" value="RNA_pol_sigma_r2"/>
</dbReference>
<dbReference type="InterPro" id="IPR039425">
    <property type="entry name" value="RNA_pol_sigma-70-like"/>
</dbReference>
<dbReference type="STRING" id="1941349.STSP1_02344"/>
<dbReference type="InterPro" id="IPR014284">
    <property type="entry name" value="RNA_pol_sigma-70_dom"/>
</dbReference>
<keyword evidence="8" id="KW-1185">Reference proteome</keyword>
<dbReference type="Proteomes" id="UP000193334">
    <property type="component" value="Chromosome"/>
</dbReference>
<dbReference type="InterPro" id="IPR007627">
    <property type="entry name" value="RNA_pol_sigma70_r2"/>
</dbReference>
<dbReference type="Pfam" id="PF08281">
    <property type="entry name" value="Sigma70_r4_2"/>
    <property type="match status" value="1"/>
</dbReference>
<dbReference type="GO" id="GO:0006352">
    <property type="term" value="P:DNA-templated transcription initiation"/>
    <property type="evidence" value="ECO:0007669"/>
    <property type="project" value="InterPro"/>
</dbReference>
<evidence type="ECO:0000256" key="2">
    <source>
        <dbReference type="ARBA" id="ARBA00023015"/>
    </source>
</evidence>
<dbReference type="SUPFAM" id="SSF88946">
    <property type="entry name" value="Sigma2 domain of RNA polymerase sigma factors"/>
    <property type="match status" value="1"/>
</dbReference>
<evidence type="ECO:0000313" key="7">
    <source>
        <dbReference type="EMBL" id="ARN57918.1"/>
    </source>
</evidence>
<evidence type="ECO:0000256" key="4">
    <source>
        <dbReference type="ARBA" id="ARBA00023163"/>
    </source>
</evidence>
<dbReference type="InterPro" id="IPR013249">
    <property type="entry name" value="RNA_pol_sigma70_r4_t2"/>
</dbReference>
<dbReference type="InterPro" id="IPR013324">
    <property type="entry name" value="RNA_pol_sigma_r3/r4-like"/>
</dbReference>
<dbReference type="EMBL" id="CP021023">
    <property type="protein sequence ID" value="ARN57918.1"/>
    <property type="molecule type" value="Genomic_DNA"/>
</dbReference>
<gene>
    <name evidence="7" type="primary">sigV_4</name>
    <name evidence="7" type="ORF">STSP1_02344</name>
</gene>
<dbReference type="CDD" id="cd06171">
    <property type="entry name" value="Sigma70_r4"/>
    <property type="match status" value="1"/>
</dbReference>
<keyword evidence="2" id="KW-0805">Transcription regulation</keyword>
<feature type="domain" description="RNA polymerase sigma-70 region 2" evidence="5">
    <location>
        <begin position="19"/>
        <end position="81"/>
    </location>
</feature>
<organism evidence="7 8">
    <name type="scientific">Sedimentisphaera salicampi</name>
    <dbReference type="NCBI Taxonomy" id="1941349"/>
    <lineage>
        <taxon>Bacteria</taxon>
        <taxon>Pseudomonadati</taxon>
        <taxon>Planctomycetota</taxon>
        <taxon>Phycisphaerae</taxon>
        <taxon>Sedimentisphaerales</taxon>
        <taxon>Sedimentisphaeraceae</taxon>
        <taxon>Sedimentisphaera</taxon>
    </lineage>
</organism>
<dbReference type="PANTHER" id="PTHR43133:SF51">
    <property type="entry name" value="RNA POLYMERASE SIGMA FACTOR"/>
    <property type="match status" value="1"/>
</dbReference>
<dbReference type="KEGG" id="pbp:STSP1_02344"/>
<dbReference type="Pfam" id="PF04542">
    <property type="entry name" value="Sigma70_r2"/>
    <property type="match status" value="1"/>
</dbReference>
<keyword evidence="4" id="KW-0804">Transcription</keyword>
<evidence type="ECO:0000256" key="1">
    <source>
        <dbReference type="ARBA" id="ARBA00010641"/>
    </source>
</evidence>
<dbReference type="GO" id="GO:0016987">
    <property type="term" value="F:sigma factor activity"/>
    <property type="evidence" value="ECO:0007669"/>
    <property type="project" value="UniProtKB-KW"/>
</dbReference>
<feature type="domain" description="RNA polymerase sigma factor 70 region 4 type 2" evidence="6">
    <location>
        <begin position="110"/>
        <end position="157"/>
    </location>
</feature>
<dbReference type="PANTHER" id="PTHR43133">
    <property type="entry name" value="RNA POLYMERASE ECF-TYPE SIGMA FACTO"/>
    <property type="match status" value="1"/>
</dbReference>
<dbReference type="NCBIfam" id="TIGR02937">
    <property type="entry name" value="sigma70-ECF"/>
    <property type="match status" value="1"/>
</dbReference>
<protein>
    <submittedName>
        <fullName evidence="7">RNA polymerase sigma factor SigV</fullName>
    </submittedName>
</protein>
<comment type="similarity">
    <text evidence="1">Belongs to the sigma-70 factor family. ECF subfamily.</text>
</comment>
<dbReference type="RefSeq" id="WP_085756533.1">
    <property type="nucleotide sequence ID" value="NZ_CP021023.1"/>
</dbReference>
<keyword evidence="3" id="KW-0731">Sigma factor</keyword>
<accession>A0A1W6LQ44</accession>
<evidence type="ECO:0000313" key="8">
    <source>
        <dbReference type="Proteomes" id="UP000193334"/>
    </source>
</evidence>
<proteinExistence type="inferred from homology"/>
<dbReference type="InterPro" id="IPR036388">
    <property type="entry name" value="WH-like_DNA-bd_sf"/>
</dbReference>
<name>A0A1W6LQ44_9BACT</name>